<evidence type="ECO:0000256" key="1">
    <source>
        <dbReference type="SAM" id="SignalP"/>
    </source>
</evidence>
<proteinExistence type="predicted"/>
<protein>
    <recommendedName>
        <fullName evidence="5">Outer membrane protein assembly factor BamC</fullName>
    </recommendedName>
</protein>
<gene>
    <name evidence="3" type="ORF">NCTC12000_02457</name>
    <name evidence="2" type="ORF">O6C86_14835</name>
</gene>
<evidence type="ECO:0000313" key="3">
    <source>
        <dbReference type="EMBL" id="STX80442.1"/>
    </source>
</evidence>
<feature type="signal peptide" evidence="1">
    <location>
        <begin position="1"/>
        <end position="22"/>
    </location>
</feature>
<sequence length="76" mass="8196">MKKLSFIVLAALALTACNSRYASNGENLYLQSRNGEALVVPPPLTSANISNFYDLPQQTQDARVSIAPPVEDITTS</sequence>
<dbReference type="EMBL" id="JAPXIC010000095">
    <property type="protein sequence ID" value="MCZ4720480.1"/>
    <property type="molecule type" value="Genomic_DNA"/>
</dbReference>
<evidence type="ECO:0008006" key="5">
    <source>
        <dbReference type="Google" id="ProtNLM"/>
    </source>
</evidence>
<dbReference type="PROSITE" id="PS51257">
    <property type="entry name" value="PROKAR_LIPOPROTEIN"/>
    <property type="match status" value="1"/>
</dbReference>
<dbReference type="Proteomes" id="UP001071279">
    <property type="component" value="Unassembled WGS sequence"/>
</dbReference>
<dbReference type="Proteomes" id="UP000254631">
    <property type="component" value="Unassembled WGS sequence"/>
</dbReference>
<name>A0A129F7K4_LEGPN</name>
<evidence type="ECO:0000313" key="4">
    <source>
        <dbReference type="Proteomes" id="UP000254631"/>
    </source>
</evidence>
<dbReference type="EMBL" id="UGOL01000001">
    <property type="protein sequence ID" value="STX80442.1"/>
    <property type="molecule type" value="Genomic_DNA"/>
</dbReference>
<dbReference type="STRING" id="91892.BIZ52_11030"/>
<organism evidence="3 4">
    <name type="scientific">Legionella pneumophila</name>
    <dbReference type="NCBI Taxonomy" id="446"/>
    <lineage>
        <taxon>Bacteria</taxon>
        <taxon>Pseudomonadati</taxon>
        <taxon>Pseudomonadota</taxon>
        <taxon>Gammaproteobacteria</taxon>
        <taxon>Legionellales</taxon>
        <taxon>Legionellaceae</taxon>
        <taxon>Legionella</taxon>
    </lineage>
</organism>
<dbReference type="RefSeq" id="WP_011947157.1">
    <property type="nucleotide sequence ID" value="NZ_BAZA01000037.1"/>
</dbReference>
<evidence type="ECO:0000313" key="2">
    <source>
        <dbReference type="EMBL" id="MCZ4720480.1"/>
    </source>
</evidence>
<keyword evidence="1" id="KW-0732">Signal</keyword>
<reference evidence="3 4" key="1">
    <citation type="submission" date="2018-06" db="EMBL/GenBank/DDBJ databases">
        <authorList>
            <consortium name="Pathogen Informatics"/>
            <person name="Doyle S."/>
        </authorList>
    </citation>
    <scope>NUCLEOTIDE SEQUENCE [LARGE SCALE GENOMIC DNA]</scope>
    <source>
        <strain evidence="3 4">NCTC12000</strain>
    </source>
</reference>
<reference evidence="2" key="2">
    <citation type="submission" date="2022-12" db="EMBL/GenBank/DDBJ databases">
        <title>Comparative genomics of Legionella pneumophila isolates from the West Bank and Germany support molecular epidemiology of Legionnaires disease.</title>
        <authorList>
            <person name="Zayed A.R."/>
            <person name="Bitar D.M."/>
            <person name="Steinert M."/>
            <person name="Lueck C."/>
            <person name="Brettar I."/>
            <person name="Hoefle M.G."/>
            <person name="Bunk B."/>
        </authorList>
    </citation>
    <scope>NUCLEOTIDE SEQUENCE</scope>
    <source>
        <strain evidence="2">H23</strain>
    </source>
</reference>
<feature type="chain" id="PRO_5014245343" description="Outer membrane protein assembly factor BamC" evidence="1">
    <location>
        <begin position="23"/>
        <end position="76"/>
    </location>
</feature>
<dbReference type="OMA" id="CSRYASN"/>
<dbReference type="AlphaFoldDB" id="A0A129F7K4"/>
<accession>A0A129F7K4</accession>